<evidence type="ECO:0000313" key="8">
    <source>
        <dbReference type="Proteomes" id="UP000505077"/>
    </source>
</evidence>
<dbReference type="GO" id="GO:0004386">
    <property type="term" value="F:helicase activity"/>
    <property type="evidence" value="ECO:0007669"/>
    <property type="project" value="UniProtKB-KW"/>
</dbReference>
<dbReference type="InterPro" id="IPR006483">
    <property type="entry name" value="CRISPR-assoc_Cas3_HD"/>
</dbReference>
<dbReference type="InterPro" id="IPR011545">
    <property type="entry name" value="DEAD/DEAH_box_helicase_dom"/>
</dbReference>
<organism evidence="7 8">
    <name type="scientific">Candidatus Desulfovibrio kirbyi</name>
    <dbReference type="NCBI Taxonomy" id="2696086"/>
    <lineage>
        <taxon>Bacteria</taxon>
        <taxon>Pseudomonadati</taxon>
        <taxon>Thermodesulfobacteriota</taxon>
        <taxon>Desulfovibrionia</taxon>
        <taxon>Desulfovibrionales</taxon>
        <taxon>Desulfovibrionaceae</taxon>
        <taxon>Desulfovibrio</taxon>
    </lineage>
</organism>
<evidence type="ECO:0000256" key="3">
    <source>
        <dbReference type="ARBA" id="ARBA00022806"/>
    </source>
</evidence>
<name>A0A6L2R5T6_9BACT</name>
<dbReference type="Pfam" id="PF00270">
    <property type="entry name" value="DEAD"/>
    <property type="match status" value="1"/>
</dbReference>
<keyword evidence="5" id="KW-0051">Antiviral defense</keyword>
<keyword evidence="2" id="KW-0378">Hydrolase</keyword>
<accession>A0A6L2R5T6</accession>
<evidence type="ECO:0000256" key="1">
    <source>
        <dbReference type="ARBA" id="ARBA00022741"/>
    </source>
</evidence>
<evidence type="ECO:0000256" key="2">
    <source>
        <dbReference type="ARBA" id="ARBA00022801"/>
    </source>
</evidence>
<dbReference type="Pfam" id="PF22590">
    <property type="entry name" value="Cas3-like_C_2"/>
    <property type="match status" value="1"/>
</dbReference>
<protein>
    <submittedName>
        <fullName evidence="7">CRISPR-associated protein Cas3 / type I</fullName>
    </submittedName>
</protein>
<dbReference type="GO" id="GO:0005524">
    <property type="term" value="F:ATP binding"/>
    <property type="evidence" value="ECO:0007669"/>
    <property type="project" value="UniProtKB-KW"/>
</dbReference>
<dbReference type="AlphaFoldDB" id="A0A6L2R5T6"/>
<evidence type="ECO:0000313" key="7">
    <source>
        <dbReference type="EMBL" id="GFH62926.1"/>
    </source>
</evidence>
<evidence type="ECO:0000256" key="5">
    <source>
        <dbReference type="ARBA" id="ARBA00023118"/>
    </source>
</evidence>
<dbReference type="Gene3D" id="3.40.50.300">
    <property type="entry name" value="P-loop containing nucleotide triphosphate hydrolases"/>
    <property type="match status" value="2"/>
</dbReference>
<gene>
    <name evidence="7" type="primary">cas3</name>
    <name evidence="7" type="ORF">ZNDK_0697</name>
</gene>
<evidence type="ECO:0000256" key="4">
    <source>
        <dbReference type="ARBA" id="ARBA00022840"/>
    </source>
</evidence>
<dbReference type="Proteomes" id="UP000505077">
    <property type="component" value="Unassembled WGS sequence"/>
</dbReference>
<sequence>MNYLARSAALEDLPPQSYLKHVLHVLVRGRCYLRKALRYARGLDADARALLRILELASEYHDLGKLFDENQEVLSGQKRTRHLPVSHADAGVAFLSQREAHRSALLIYAHHAGLPDAGKIHIDGMRNPKIAQRVDQELPLLLSRHEASVRPQITPKDVCDLQGGLQPADIRILFSCLTHADHGDAARASGECCQLGRSPKLRANERLEALKRHVRLLASDGEATDRNHMRSAFFNACSDRDGPESEPITICDAPVGTGKTTSVMAYLLDTAARHGLRRIFVILPFTNIISQSVTVYRKALTLEGEKGEEVVAEIHHKADFASWESRKLTALWDAPIVVTTAVAFFETLASASPATLRRLQNLPGSAVFLDEAHAMLPVKLLPLAWRWIQHMATTWGCRWVLASGSLCHFWKLDEFRLKNGGETAVTINNILPVEQQKILQAFEINRVRYRYKPEEMRLVALIEWLKELEWPVLVVLNTVHTAAAAAKIAKERLGEDYVMHLSTALTPEDRDRTLKEVEQRLLNKADKNWCLFATSCVEAGMDMSFRTGVRECASLLSLLQLAGRVNRNAEEEKADVWTILLNTTDPGVTKNPAFDVSSRILRDFLKAENEISPALCTDSMRREIRETGATPKELCDHEDKYAFEAVEQKFRVIEDDSKIAVADKALIERIKNYEDVSWQEIQRYSVRIRQKIVKKLAIEEESRYPGLLLWTAEYTPFLGYMEAVLKMEEFDKDGYAMM</sequence>
<dbReference type="SUPFAM" id="SSF52540">
    <property type="entry name" value="P-loop containing nucleoside triphosphate hydrolases"/>
    <property type="match status" value="1"/>
</dbReference>
<dbReference type="SMART" id="SM00487">
    <property type="entry name" value="DEXDc"/>
    <property type="match status" value="1"/>
</dbReference>
<dbReference type="InterPro" id="IPR014001">
    <property type="entry name" value="Helicase_ATP-bd"/>
</dbReference>
<dbReference type="InterPro" id="IPR054712">
    <property type="entry name" value="Cas3-like_dom"/>
</dbReference>
<dbReference type="GO" id="GO:0003676">
    <property type="term" value="F:nucleic acid binding"/>
    <property type="evidence" value="ECO:0007669"/>
    <property type="project" value="InterPro"/>
</dbReference>
<proteinExistence type="predicted"/>
<reference evidence="7 8" key="1">
    <citation type="journal article" date="2020" name="ISME J.">
        <title>Parallel Reductive Genome Evolution in Desulfovibrio Ectosymbionts Independently Acquired by Trichonympha Protists in the Termite Gut.</title>
        <authorList>
            <person name="Takeuchi M."/>
            <person name="Kuwahara H."/>
            <person name="Murakami T."/>
            <person name="Takahashi K."/>
            <person name="Kajitani R."/>
            <person name="Toyoda A."/>
            <person name="Itoh T."/>
            <person name="Ohkuma M."/>
            <person name="Hongoh Y."/>
        </authorList>
    </citation>
    <scope>NUCLEOTIDE SEQUENCE [LARGE SCALE GENOMIC DNA]</scope>
    <source>
        <strain evidence="7">ZnDsv-02</strain>
    </source>
</reference>
<dbReference type="CDD" id="cd09641">
    <property type="entry name" value="Cas3''_I"/>
    <property type="match status" value="1"/>
</dbReference>
<keyword evidence="4" id="KW-0067">ATP-binding</keyword>
<dbReference type="GO" id="GO:0051607">
    <property type="term" value="P:defense response to virus"/>
    <property type="evidence" value="ECO:0007669"/>
    <property type="project" value="UniProtKB-KW"/>
</dbReference>
<dbReference type="PROSITE" id="PS51643">
    <property type="entry name" value="HD_CAS3"/>
    <property type="match status" value="1"/>
</dbReference>
<evidence type="ECO:0000259" key="6">
    <source>
        <dbReference type="PROSITE" id="PS51643"/>
    </source>
</evidence>
<keyword evidence="1" id="KW-0547">Nucleotide-binding</keyword>
<comment type="caution">
    <text evidence="7">The sequence shown here is derived from an EMBL/GenBank/DDBJ whole genome shotgun (WGS) entry which is preliminary data.</text>
</comment>
<dbReference type="EMBL" id="BLLL01000007">
    <property type="protein sequence ID" value="GFH62926.1"/>
    <property type="molecule type" value="Genomic_DNA"/>
</dbReference>
<keyword evidence="3" id="KW-0347">Helicase</keyword>
<dbReference type="InterPro" id="IPR027417">
    <property type="entry name" value="P-loop_NTPase"/>
</dbReference>
<feature type="domain" description="HD Cas3-type" evidence="6">
    <location>
        <begin position="11"/>
        <end position="183"/>
    </location>
</feature>
<dbReference type="GO" id="GO:0016787">
    <property type="term" value="F:hydrolase activity"/>
    <property type="evidence" value="ECO:0007669"/>
    <property type="project" value="UniProtKB-KW"/>
</dbReference>